<evidence type="ECO:0000313" key="6">
    <source>
        <dbReference type="Proteomes" id="UP000646478"/>
    </source>
</evidence>
<dbReference type="AlphaFoldDB" id="A0A916SHH0"/>
<evidence type="ECO:0000259" key="4">
    <source>
        <dbReference type="PROSITE" id="PS50949"/>
    </source>
</evidence>
<dbReference type="GO" id="GO:0003700">
    <property type="term" value="F:DNA-binding transcription factor activity"/>
    <property type="evidence" value="ECO:0007669"/>
    <property type="project" value="InterPro"/>
</dbReference>
<dbReference type="PRINTS" id="PR00035">
    <property type="entry name" value="HTHGNTR"/>
</dbReference>
<dbReference type="SMART" id="SM00866">
    <property type="entry name" value="UTRA"/>
    <property type="match status" value="1"/>
</dbReference>
<dbReference type="SUPFAM" id="SSF46785">
    <property type="entry name" value="Winged helix' DNA-binding domain"/>
    <property type="match status" value="1"/>
</dbReference>
<dbReference type="SMART" id="SM00345">
    <property type="entry name" value="HTH_GNTR"/>
    <property type="match status" value="1"/>
</dbReference>
<evidence type="ECO:0000256" key="1">
    <source>
        <dbReference type="ARBA" id="ARBA00023015"/>
    </source>
</evidence>
<organism evidence="5 6">
    <name type="scientific">Brucella endophytica</name>
    <dbReference type="NCBI Taxonomy" id="1963359"/>
    <lineage>
        <taxon>Bacteria</taxon>
        <taxon>Pseudomonadati</taxon>
        <taxon>Pseudomonadota</taxon>
        <taxon>Alphaproteobacteria</taxon>
        <taxon>Hyphomicrobiales</taxon>
        <taxon>Brucellaceae</taxon>
        <taxon>Brucella/Ochrobactrum group</taxon>
        <taxon>Brucella</taxon>
    </lineage>
</organism>
<reference evidence="5" key="2">
    <citation type="submission" date="2020-09" db="EMBL/GenBank/DDBJ databases">
        <authorList>
            <person name="Sun Q."/>
            <person name="Zhou Y."/>
        </authorList>
    </citation>
    <scope>NUCLEOTIDE SEQUENCE</scope>
    <source>
        <strain evidence="5">CGMCC 1.15082</strain>
    </source>
</reference>
<dbReference type="GO" id="GO:0003677">
    <property type="term" value="F:DNA binding"/>
    <property type="evidence" value="ECO:0007669"/>
    <property type="project" value="UniProtKB-KW"/>
</dbReference>
<comment type="caution">
    <text evidence="5">The sequence shown here is derived from an EMBL/GenBank/DDBJ whole genome shotgun (WGS) entry which is preliminary data.</text>
</comment>
<keyword evidence="6" id="KW-1185">Reference proteome</keyword>
<evidence type="ECO:0000256" key="3">
    <source>
        <dbReference type="ARBA" id="ARBA00023163"/>
    </source>
</evidence>
<dbReference type="InterPro" id="IPR050679">
    <property type="entry name" value="Bact_HTH_transcr_reg"/>
</dbReference>
<dbReference type="EMBL" id="BMHH01000012">
    <property type="protein sequence ID" value="GGA99254.1"/>
    <property type="molecule type" value="Genomic_DNA"/>
</dbReference>
<dbReference type="CDD" id="cd07377">
    <property type="entry name" value="WHTH_GntR"/>
    <property type="match status" value="1"/>
</dbReference>
<dbReference type="PANTHER" id="PTHR44846:SF1">
    <property type="entry name" value="MANNOSYL-D-GLYCERATE TRANSPORT_METABOLISM SYSTEM REPRESSOR MNGR-RELATED"/>
    <property type="match status" value="1"/>
</dbReference>
<dbReference type="PANTHER" id="PTHR44846">
    <property type="entry name" value="MANNOSYL-D-GLYCERATE TRANSPORT/METABOLISM SYSTEM REPRESSOR MNGR-RELATED"/>
    <property type="match status" value="1"/>
</dbReference>
<keyword evidence="2" id="KW-0238">DNA-binding</keyword>
<sequence>MPEHSSDPYHVPDRRLPAYLQLRDVLASRIASGEWGPNVALPSENQLTSETGLSVGTVRKAIQTLVDEGLLERRQGAGTFLRKRAFNVSLFRFFAMQTGDGVPIIPQSRFLGRAVVAAPETVGKILGTQDCIRIDRLRSRSDEVLLFEEIWLPRERFQGMETLPEAEAGPLLYPLYLEKFNVFIANAVDDVSFTRASPEVAARLGIAPGEPAAVIERTAFTVDGAAVEWRIAYGSAQKFRYRSRLG</sequence>
<reference evidence="5" key="1">
    <citation type="journal article" date="2014" name="Int. J. Syst. Evol. Microbiol.">
        <title>Complete genome sequence of Corynebacterium casei LMG S-19264T (=DSM 44701T), isolated from a smear-ripened cheese.</title>
        <authorList>
            <consortium name="US DOE Joint Genome Institute (JGI-PGF)"/>
            <person name="Walter F."/>
            <person name="Albersmeier A."/>
            <person name="Kalinowski J."/>
            <person name="Ruckert C."/>
        </authorList>
    </citation>
    <scope>NUCLEOTIDE SEQUENCE</scope>
    <source>
        <strain evidence="5">CGMCC 1.15082</strain>
    </source>
</reference>
<dbReference type="Pfam" id="PF00392">
    <property type="entry name" value="GntR"/>
    <property type="match status" value="1"/>
</dbReference>
<proteinExistence type="predicted"/>
<evidence type="ECO:0000256" key="2">
    <source>
        <dbReference type="ARBA" id="ARBA00023125"/>
    </source>
</evidence>
<dbReference type="Proteomes" id="UP000646478">
    <property type="component" value="Unassembled WGS sequence"/>
</dbReference>
<feature type="domain" description="HTH gntR-type" evidence="4">
    <location>
        <begin position="16"/>
        <end position="84"/>
    </location>
</feature>
<dbReference type="InterPro" id="IPR011663">
    <property type="entry name" value="UTRA"/>
</dbReference>
<protein>
    <submittedName>
        <fullName evidence="5">GntR family transcriptional regulator</fullName>
    </submittedName>
</protein>
<dbReference type="SUPFAM" id="SSF64288">
    <property type="entry name" value="Chorismate lyase-like"/>
    <property type="match status" value="1"/>
</dbReference>
<keyword evidence="3" id="KW-0804">Transcription</keyword>
<dbReference type="InterPro" id="IPR000524">
    <property type="entry name" value="Tscrpt_reg_HTH_GntR"/>
</dbReference>
<dbReference type="PROSITE" id="PS50949">
    <property type="entry name" value="HTH_GNTR"/>
    <property type="match status" value="1"/>
</dbReference>
<gene>
    <name evidence="5" type="ORF">GCM10011491_29380</name>
</gene>
<dbReference type="Pfam" id="PF07702">
    <property type="entry name" value="UTRA"/>
    <property type="match status" value="1"/>
</dbReference>
<keyword evidence="1" id="KW-0805">Transcription regulation</keyword>
<accession>A0A916SHH0</accession>
<dbReference type="GO" id="GO:0045892">
    <property type="term" value="P:negative regulation of DNA-templated transcription"/>
    <property type="evidence" value="ECO:0007669"/>
    <property type="project" value="TreeGrafter"/>
</dbReference>
<dbReference type="Gene3D" id="1.10.10.10">
    <property type="entry name" value="Winged helix-like DNA-binding domain superfamily/Winged helix DNA-binding domain"/>
    <property type="match status" value="1"/>
</dbReference>
<dbReference type="InterPro" id="IPR028978">
    <property type="entry name" value="Chorismate_lyase_/UTRA_dom_sf"/>
</dbReference>
<dbReference type="InterPro" id="IPR036390">
    <property type="entry name" value="WH_DNA-bd_sf"/>
</dbReference>
<dbReference type="InterPro" id="IPR036388">
    <property type="entry name" value="WH-like_DNA-bd_sf"/>
</dbReference>
<evidence type="ECO:0000313" key="5">
    <source>
        <dbReference type="EMBL" id="GGA99254.1"/>
    </source>
</evidence>
<dbReference type="Gene3D" id="3.40.1410.10">
    <property type="entry name" value="Chorismate lyase-like"/>
    <property type="match status" value="1"/>
</dbReference>
<name>A0A916SHH0_9HYPH</name>